<dbReference type="InterPro" id="IPR001503">
    <property type="entry name" value="Glyco_trans_10"/>
</dbReference>
<dbReference type="PANTHER" id="PTHR11929:SF194">
    <property type="entry name" value="ALPHA-(1,3)-FUCOSYLTRANSFERASE 10"/>
    <property type="match status" value="1"/>
</dbReference>
<dbReference type="SUPFAM" id="SSF53756">
    <property type="entry name" value="UDP-Glycosyltransferase/glycogen phosphorylase"/>
    <property type="match status" value="1"/>
</dbReference>
<dbReference type="EC" id="2.4.1.-" evidence="11"/>
<dbReference type="GO" id="GO:0046920">
    <property type="term" value="F:alpha-(1-&gt;3)-fucosyltransferase activity"/>
    <property type="evidence" value="ECO:0007669"/>
    <property type="project" value="TreeGrafter"/>
</dbReference>
<feature type="domain" description="Fucosyltransferase C-terminal" evidence="12">
    <location>
        <begin position="206"/>
        <end position="395"/>
    </location>
</feature>
<feature type="domain" description="Fucosyltransferase N-terminal" evidence="13">
    <location>
        <begin position="73"/>
        <end position="170"/>
    </location>
</feature>
<comment type="pathway">
    <text evidence="2">Protein modification; protein glycosylation.</text>
</comment>
<evidence type="ECO:0000259" key="13">
    <source>
        <dbReference type="Pfam" id="PF17039"/>
    </source>
</evidence>
<reference evidence="15" key="1">
    <citation type="submission" date="2025-08" db="UniProtKB">
        <authorList>
            <consortium name="RefSeq"/>
        </authorList>
    </citation>
    <scope>IDENTIFICATION</scope>
</reference>
<dbReference type="CTD" id="34260"/>
<sequence length="464" mass="55223">MNKEKEKREFVDRQREVRSVTVTVTVIVILIATVIVTMTDLLLQIFRKFCVCSRIYVYLIQNGNRLHHPDVPIILWWTPFGNDEKLRDCENYQCYFTSNRSFQYHKQIKSFLFYGSNFRINDLPKWKSDEIPWGLLHEESPRNNPILVQQETLNLFTYSSTFSRFSDVPLTLADLPGITELLDRKYFVSTKEKTRLMYKRNLAPLLYIQSDCDTASNRDIYVAELMKYIRIDSYGACLNNAQLEKRLKENYLEILNSEDFLSFIANYKFTIAFENAVCDDYITEKLWRPLIVGSIPIYYGSPSFKDWLPNNMSAISILDFKNPVNLAKFLYNLSNNEIEYNKYLSHKLIDDYEIENERLRKALERKEEWLSNEFGNYVEEFECFVCKSIYQPRKTKIVNKKHYNCPLPKNPLTNKTDHSNWWTKQWTLEKCGAKILSYHMQNNLTINEENFETDKMKLFDRNEC</sequence>
<protein>
    <recommendedName>
        <fullName evidence="11">Fucosyltransferase</fullName>
        <ecNumber evidence="11">2.4.1.-</ecNumber>
    </recommendedName>
</protein>
<keyword evidence="14" id="KW-1185">Reference proteome</keyword>
<keyword evidence="7" id="KW-0735">Signal-anchor</keyword>
<keyword evidence="11" id="KW-0333">Golgi apparatus</keyword>
<dbReference type="PANTHER" id="PTHR11929">
    <property type="entry name" value="ALPHA- 1,3 -FUCOSYLTRANSFERASE"/>
    <property type="match status" value="1"/>
</dbReference>
<name>A0A6P8LKB5_BOMIM</name>
<keyword evidence="5 11" id="KW-0808">Transferase</keyword>
<evidence type="ECO:0000256" key="8">
    <source>
        <dbReference type="ARBA" id="ARBA00022989"/>
    </source>
</evidence>
<proteinExistence type="inferred from homology"/>
<evidence type="ECO:0000256" key="5">
    <source>
        <dbReference type="ARBA" id="ARBA00022679"/>
    </source>
</evidence>
<evidence type="ECO:0000256" key="7">
    <source>
        <dbReference type="ARBA" id="ARBA00022968"/>
    </source>
</evidence>
<evidence type="ECO:0000256" key="2">
    <source>
        <dbReference type="ARBA" id="ARBA00004922"/>
    </source>
</evidence>
<evidence type="ECO:0000259" key="12">
    <source>
        <dbReference type="Pfam" id="PF00852"/>
    </source>
</evidence>
<evidence type="ECO:0000313" key="15">
    <source>
        <dbReference type="RefSeq" id="XP_033179507.1"/>
    </source>
</evidence>
<dbReference type="FunFam" id="3.40.50.11660:FF:000002">
    <property type="entry name" value="Alpha-(1,3)-fucosyltransferase"/>
    <property type="match status" value="1"/>
</dbReference>
<dbReference type="Gene3D" id="3.40.50.11660">
    <property type="entry name" value="Glycosyl transferase family 10, C-terminal domain"/>
    <property type="match status" value="1"/>
</dbReference>
<keyword evidence="6 11" id="KW-0812">Transmembrane</keyword>
<evidence type="ECO:0000256" key="6">
    <source>
        <dbReference type="ARBA" id="ARBA00022692"/>
    </source>
</evidence>
<dbReference type="InterPro" id="IPR055270">
    <property type="entry name" value="Glyco_tran_10_C"/>
</dbReference>
<dbReference type="Pfam" id="PF00852">
    <property type="entry name" value="Glyco_transf_10"/>
    <property type="match status" value="1"/>
</dbReference>
<evidence type="ECO:0000256" key="1">
    <source>
        <dbReference type="ARBA" id="ARBA00004447"/>
    </source>
</evidence>
<keyword evidence="9 11" id="KW-0472">Membrane</keyword>
<evidence type="ECO:0000256" key="9">
    <source>
        <dbReference type="ARBA" id="ARBA00023136"/>
    </source>
</evidence>
<evidence type="ECO:0000313" key="14">
    <source>
        <dbReference type="Proteomes" id="UP000515180"/>
    </source>
</evidence>
<keyword evidence="10" id="KW-0325">Glycoprotein</keyword>
<dbReference type="InterPro" id="IPR038577">
    <property type="entry name" value="GT10-like_C_sf"/>
</dbReference>
<dbReference type="Pfam" id="PF17039">
    <property type="entry name" value="Glyco_tran_10_N"/>
    <property type="match status" value="1"/>
</dbReference>
<comment type="similarity">
    <text evidence="3 11">Belongs to the glycosyltransferase 10 family.</text>
</comment>
<gene>
    <name evidence="15" type="primary">LOC100742038</name>
</gene>
<keyword evidence="4 11" id="KW-0328">Glycosyltransferase</keyword>
<dbReference type="UniPathway" id="UPA00378"/>
<organism evidence="14 15">
    <name type="scientific">Bombus impatiens</name>
    <name type="common">Bumblebee</name>
    <dbReference type="NCBI Taxonomy" id="132113"/>
    <lineage>
        <taxon>Eukaryota</taxon>
        <taxon>Metazoa</taxon>
        <taxon>Ecdysozoa</taxon>
        <taxon>Arthropoda</taxon>
        <taxon>Hexapoda</taxon>
        <taxon>Insecta</taxon>
        <taxon>Pterygota</taxon>
        <taxon>Neoptera</taxon>
        <taxon>Endopterygota</taxon>
        <taxon>Hymenoptera</taxon>
        <taxon>Apocrita</taxon>
        <taxon>Aculeata</taxon>
        <taxon>Apoidea</taxon>
        <taxon>Anthophila</taxon>
        <taxon>Apidae</taxon>
        <taxon>Bombus</taxon>
        <taxon>Pyrobombus</taxon>
    </lineage>
</organism>
<dbReference type="Proteomes" id="UP000515180">
    <property type="component" value="Unplaced"/>
</dbReference>
<comment type="subcellular location">
    <subcellularLocation>
        <location evidence="1 11">Golgi apparatus</location>
        <location evidence="1 11">Golgi stack membrane</location>
        <topology evidence="1 11">Single-pass type II membrane protein</topology>
    </subcellularLocation>
</comment>
<dbReference type="GO" id="GO:0032580">
    <property type="term" value="C:Golgi cisterna membrane"/>
    <property type="evidence" value="ECO:0007669"/>
    <property type="project" value="UniProtKB-SubCell"/>
</dbReference>
<feature type="transmembrane region" description="Helical" evidence="11">
    <location>
        <begin position="20"/>
        <end position="46"/>
    </location>
</feature>
<evidence type="ECO:0000256" key="4">
    <source>
        <dbReference type="ARBA" id="ARBA00022676"/>
    </source>
</evidence>
<evidence type="ECO:0000256" key="3">
    <source>
        <dbReference type="ARBA" id="ARBA00008919"/>
    </source>
</evidence>
<dbReference type="GeneID" id="100742038"/>
<evidence type="ECO:0000256" key="10">
    <source>
        <dbReference type="ARBA" id="ARBA00023180"/>
    </source>
</evidence>
<accession>A0A6P8LKB5</accession>
<dbReference type="OrthoDB" id="9993460at2759"/>
<dbReference type="RefSeq" id="XP_033179507.1">
    <property type="nucleotide sequence ID" value="XM_033323616.1"/>
</dbReference>
<dbReference type="AlphaFoldDB" id="A0A6P8LKB5"/>
<evidence type="ECO:0000256" key="11">
    <source>
        <dbReference type="RuleBase" id="RU003832"/>
    </source>
</evidence>
<dbReference type="InterPro" id="IPR031481">
    <property type="entry name" value="Glyco_tran_10_N"/>
</dbReference>
<keyword evidence="8 11" id="KW-1133">Transmembrane helix</keyword>